<dbReference type="SUPFAM" id="SSF48056">
    <property type="entry name" value="Di-copper centre-containing domain"/>
    <property type="match status" value="1"/>
</dbReference>
<protein>
    <recommendedName>
        <fullName evidence="3">tyrosinase</fullName>
        <ecNumber evidence="3">1.14.18.1</ecNumber>
    </recommendedName>
</protein>
<dbReference type="GO" id="GO:0046872">
    <property type="term" value="F:metal ion binding"/>
    <property type="evidence" value="ECO:0007669"/>
    <property type="project" value="UniProtKB-KW"/>
</dbReference>
<feature type="domain" description="Tyrosinase copper-binding" evidence="13">
    <location>
        <begin position="271"/>
        <end position="282"/>
    </location>
</feature>
<organism evidence="14 15">
    <name type="scientific">Neohortaea acidophila</name>
    <dbReference type="NCBI Taxonomy" id="245834"/>
    <lineage>
        <taxon>Eukaryota</taxon>
        <taxon>Fungi</taxon>
        <taxon>Dikarya</taxon>
        <taxon>Ascomycota</taxon>
        <taxon>Pezizomycotina</taxon>
        <taxon>Dothideomycetes</taxon>
        <taxon>Dothideomycetidae</taxon>
        <taxon>Mycosphaerellales</taxon>
        <taxon>Teratosphaeriaceae</taxon>
        <taxon>Neohortaea</taxon>
    </lineage>
</organism>
<evidence type="ECO:0000313" key="14">
    <source>
        <dbReference type="EMBL" id="KAF2482306.1"/>
    </source>
</evidence>
<dbReference type="InterPro" id="IPR008922">
    <property type="entry name" value="Di-copper_centre_dom_sf"/>
</dbReference>
<dbReference type="GeneID" id="54472226"/>
<sequence length="550" mass="61330">MLPRQANTSLTFVTGATQGGIQPRYEIFQLQQNEDQWNIFLLALQSFQQMDPSSELSWYQIGGIHGVPYIPYAGVGQCPGCPTTGYCTHSSTLFPNWHRSYVALFEQSLQLNALAVANQFSGDARSRYLQAATSLRMPFWDWALLPGAGQNPFPQMFTDETVTVTTPSGQATIHNPLHSYSFGSANHTFMKTAFTPDSDVTIRNPTFTLATRESLRTDLYALLTSAQGFNNFATQSLYKARDNPNSIEMLHDRVHVRTGGDMAYIPTAAFDPIFFLHHAAVDHAYALWQLANPEDFMTAWTEVGSTYTYTSGTVENAESALTPFRSNGKGGFWSPDAVRNTTIFNYVYADLEMGQSAAVIINTLYGDDNLTDTRAASMGIHKKTQPSHKEDHSRKKPHQQKSETRQEYIINIRADSMGAEGSFTVFFFDQEVRDDEVCSWHESEAVIASHSFFTGPGKKGDGTLLSSAGTSLTPGLRRAVKDGRLASLEEEDVVRYLRSTLRWRVKMQQGKAVDESEIPGLEIRVLMAEVRGPKALDEMPVWSPFRALEL</sequence>
<evidence type="ECO:0000256" key="2">
    <source>
        <dbReference type="ARBA" id="ARBA00009928"/>
    </source>
</evidence>
<dbReference type="PANTHER" id="PTHR11474:SF76">
    <property type="entry name" value="SHKT DOMAIN-CONTAINING PROTEIN"/>
    <property type="match status" value="1"/>
</dbReference>
<proteinExistence type="inferred from homology"/>
<dbReference type="PANTHER" id="PTHR11474">
    <property type="entry name" value="TYROSINASE FAMILY MEMBER"/>
    <property type="match status" value="1"/>
</dbReference>
<dbReference type="PROSITE" id="PS00498">
    <property type="entry name" value="TYROSINASE_2"/>
    <property type="match status" value="1"/>
</dbReference>
<keyword evidence="8" id="KW-0470">Melanin biosynthesis</keyword>
<dbReference type="Proteomes" id="UP000799767">
    <property type="component" value="Unassembled WGS sequence"/>
</dbReference>
<comment type="catalytic activity">
    <reaction evidence="9">
        <text>2 L-dopa + O2 = 2 L-dopaquinone + 2 H2O</text>
        <dbReference type="Rhea" id="RHEA:34287"/>
        <dbReference type="ChEBI" id="CHEBI:15377"/>
        <dbReference type="ChEBI" id="CHEBI:15379"/>
        <dbReference type="ChEBI" id="CHEBI:57504"/>
        <dbReference type="ChEBI" id="CHEBI:57924"/>
        <dbReference type="EC" id="1.14.18.1"/>
    </reaction>
</comment>
<evidence type="ECO:0000256" key="11">
    <source>
        <dbReference type="SAM" id="MobiDB-lite"/>
    </source>
</evidence>
<evidence type="ECO:0000313" key="15">
    <source>
        <dbReference type="Proteomes" id="UP000799767"/>
    </source>
</evidence>
<keyword evidence="4" id="KW-0479">Metal-binding</keyword>
<comment type="cofactor">
    <cofactor evidence="1">
        <name>Cu(2+)</name>
        <dbReference type="ChEBI" id="CHEBI:29036"/>
    </cofactor>
</comment>
<evidence type="ECO:0000259" key="12">
    <source>
        <dbReference type="PROSITE" id="PS00497"/>
    </source>
</evidence>
<dbReference type="InterPro" id="IPR002227">
    <property type="entry name" value="Tyrosinase_Cu-bd"/>
</dbReference>
<dbReference type="RefSeq" id="XP_033588876.1">
    <property type="nucleotide sequence ID" value="XM_033731224.1"/>
</dbReference>
<feature type="region of interest" description="Disordered" evidence="11">
    <location>
        <begin position="381"/>
        <end position="405"/>
    </location>
</feature>
<evidence type="ECO:0000256" key="10">
    <source>
        <dbReference type="ARBA" id="ARBA00048881"/>
    </source>
</evidence>
<keyword evidence="15" id="KW-1185">Reference proteome</keyword>
<dbReference type="InterPro" id="IPR050316">
    <property type="entry name" value="Tyrosinase/Hemocyanin"/>
</dbReference>
<evidence type="ECO:0000259" key="13">
    <source>
        <dbReference type="PROSITE" id="PS00498"/>
    </source>
</evidence>
<evidence type="ECO:0000256" key="1">
    <source>
        <dbReference type="ARBA" id="ARBA00001973"/>
    </source>
</evidence>
<keyword evidence="6" id="KW-0186">Copper</keyword>
<evidence type="ECO:0000256" key="6">
    <source>
        <dbReference type="ARBA" id="ARBA00023008"/>
    </source>
</evidence>
<dbReference type="Gene3D" id="2.60.310.20">
    <property type="match status" value="1"/>
</dbReference>
<evidence type="ECO:0000256" key="5">
    <source>
        <dbReference type="ARBA" id="ARBA00023002"/>
    </source>
</evidence>
<dbReference type="EC" id="1.14.18.1" evidence="3"/>
<dbReference type="AlphaFoldDB" id="A0A6A6PR78"/>
<evidence type="ECO:0000256" key="7">
    <source>
        <dbReference type="ARBA" id="ARBA00023033"/>
    </source>
</evidence>
<comment type="similarity">
    <text evidence="2">Belongs to the tyrosinase family.</text>
</comment>
<keyword evidence="5" id="KW-0560">Oxidoreductase</keyword>
<evidence type="ECO:0000256" key="9">
    <source>
        <dbReference type="ARBA" id="ARBA00048233"/>
    </source>
</evidence>
<reference evidence="14" key="1">
    <citation type="journal article" date="2020" name="Stud. Mycol.">
        <title>101 Dothideomycetes genomes: a test case for predicting lifestyles and emergence of pathogens.</title>
        <authorList>
            <person name="Haridas S."/>
            <person name="Albert R."/>
            <person name="Binder M."/>
            <person name="Bloem J."/>
            <person name="Labutti K."/>
            <person name="Salamov A."/>
            <person name="Andreopoulos B."/>
            <person name="Baker S."/>
            <person name="Barry K."/>
            <person name="Bills G."/>
            <person name="Bluhm B."/>
            <person name="Cannon C."/>
            <person name="Castanera R."/>
            <person name="Culley D."/>
            <person name="Daum C."/>
            <person name="Ezra D."/>
            <person name="Gonzalez J."/>
            <person name="Henrissat B."/>
            <person name="Kuo A."/>
            <person name="Liang C."/>
            <person name="Lipzen A."/>
            <person name="Lutzoni F."/>
            <person name="Magnuson J."/>
            <person name="Mondo S."/>
            <person name="Nolan M."/>
            <person name="Ohm R."/>
            <person name="Pangilinan J."/>
            <person name="Park H.-J."/>
            <person name="Ramirez L."/>
            <person name="Alfaro M."/>
            <person name="Sun H."/>
            <person name="Tritt A."/>
            <person name="Yoshinaga Y."/>
            <person name="Zwiers L.-H."/>
            <person name="Turgeon B."/>
            <person name="Goodwin S."/>
            <person name="Spatafora J."/>
            <person name="Crous P."/>
            <person name="Grigoriev I."/>
        </authorList>
    </citation>
    <scope>NUCLEOTIDE SEQUENCE</scope>
    <source>
        <strain evidence="14">CBS 113389</strain>
    </source>
</reference>
<dbReference type="OrthoDB" id="6132182at2759"/>
<gene>
    <name evidence="14" type="ORF">BDY17DRAFT_252127</name>
</gene>
<dbReference type="PROSITE" id="PS00497">
    <property type="entry name" value="TYROSINASE_1"/>
    <property type="match status" value="1"/>
</dbReference>
<evidence type="ECO:0000256" key="3">
    <source>
        <dbReference type="ARBA" id="ARBA00011906"/>
    </source>
</evidence>
<name>A0A6A6PR78_9PEZI</name>
<dbReference type="Pfam" id="PF18132">
    <property type="entry name" value="Tyrosinase_C"/>
    <property type="match status" value="1"/>
</dbReference>
<dbReference type="InterPro" id="IPR041640">
    <property type="entry name" value="Tyrosinase_C"/>
</dbReference>
<keyword evidence="7" id="KW-0503">Monooxygenase</keyword>
<accession>A0A6A6PR78</accession>
<dbReference type="EMBL" id="MU001636">
    <property type="protein sequence ID" value="KAF2482306.1"/>
    <property type="molecule type" value="Genomic_DNA"/>
</dbReference>
<dbReference type="Pfam" id="PF00264">
    <property type="entry name" value="Tyrosinase"/>
    <property type="match status" value="1"/>
</dbReference>
<dbReference type="GO" id="GO:0004503">
    <property type="term" value="F:tyrosinase activity"/>
    <property type="evidence" value="ECO:0007669"/>
    <property type="project" value="UniProtKB-EC"/>
</dbReference>
<evidence type="ECO:0000256" key="8">
    <source>
        <dbReference type="ARBA" id="ARBA00023101"/>
    </source>
</evidence>
<dbReference type="Gene3D" id="1.10.1280.10">
    <property type="entry name" value="Di-copper center containing domain from catechol oxidase"/>
    <property type="match status" value="1"/>
</dbReference>
<dbReference type="PRINTS" id="PR00092">
    <property type="entry name" value="TYROSINASE"/>
</dbReference>
<feature type="domain" description="Tyrosinase copper-binding" evidence="12">
    <location>
        <begin position="89"/>
        <end position="106"/>
    </location>
</feature>
<comment type="catalytic activity">
    <reaction evidence="10">
        <text>L-tyrosine + O2 = L-dopaquinone + H2O</text>
        <dbReference type="Rhea" id="RHEA:18117"/>
        <dbReference type="ChEBI" id="CHEBI:15377"/>
        <dbReference type="ChEBI" id="CHEBI:15379"/>
        <dbReference type="ChEBI" id="CHEBI:57924"/>
        <dbReference type="ChEBI" id="CHEBI:58315"/>
        <dbReference type="EC" id="1.14.18.1"/>
    </reaction>
</comment>
<evidence type="ECO:0000256" key="4">
    <source>
        <dbReference type="ARBA" id="ARBA00022723"/>
    </source>
</evidence>
<dbReference type="GO" id="GO:0042438">
    <property type="term" value="P:melanin biosynthetic process"/>
    <property type="evidence" value="ECO:0007669"/>
    <property type="project" value="UniProtKB-KW"/>
</dbReference>